<name>A0ABC9AAQ3_9POAL</name>
<dbReference type="Proteomes" id="UP001497457">
    <property type="component" value="Chromosome 20rd"/>
</dbReference>
<gene>
    <name evidence="2" type="ORF">URODEC1_LOCUS52474</name>
</gene>
<evidence type="ECO:0000313" key="2">
    <source>
        <dbReference type="EMBL" id="CAL4974353.1"/>
    </source>
</evidence>
<dbReference type="AlphaFoldDB" id="A0ABC9AAQ3"/>
<reference evidence="3" key="1">
    <citation type="submission" date="2024-06" db="EMBL/GenBank/DDBJ databases">
        <authorList>
            <person name="Ryan C."/>
        </authorList>
    </citation>
    <scope>NUCLEOTIDE SEQUENCE [LARGE SCALE GENOMIC DNA]</scope>
</reference>
<sequence length="440" mass="48796">MATRTTAKLSPAALDALVVRAEKKFPGWRTSLLTLAGRLTLTGAVLTAQSMHAMAVVPLPVTTLQQLDRLRKGLFWKGASKCTGGDCQVAWELVCRDINDGGVGLKDLATLNTSLLLKHIHKLFTGVRNPWTDWMRLWYDEGHAEEDTPCWRQLKALIPQYRAMTMVVLGDGQTTSFWHDAWAEVGRLSEVLPALYSHCLDVDVTVAEVVAAGGLTAVALQPRLTAAARHELELLSIAIADVMLGDIHDDRVFVDSPSEAPTTGAFYRRIRTPAMAPPLSDINWVSFAPKKVKIFFWILRHGRTRTRDSLHRHGALDSPDCPFCPGQSEDLDHLFARCPRLAVFWARVLPGRSPPNSARDAAELVAGLLTAHDAQLGHTAALGALWIVWKSWNRMVFDGICLDLDAMARLLHDHLMLWCCRAPRKLDVSPLHVWCQSLVP</sequence>
<feature type="domain" description="Reverse transcriptase zinc-binding" evidence="1">
    <location>
        <begin position="265"/>
        <end position="345"/>
    </location>
</feature>
<evidence type="ECO:0000313" key="3">
    <source>
        <dbReference type="Proteomes" id="UP001497457"/>
    </source>
</evidence>
<dbReference type="InterPro" id="IPR026960">
    <property type="entry name" value="RVT-Znf"/>
</dbReference>
<reference evidence="2 3" key="2">
    <citation type="submission" date="2024-10" db="EMBL/GenBank/DDBJ databases">
        <authorList>
            <person name="Ryan C."/>
        </authorList>
    </citation>
    <scope>NUCLEOTIDE SEQUENCE [LARGE SCALE GENOMIC DNA]</scope>
</reference>
<organism evidence="2 3">
    <name type="scientific">Urochloa decumbens</name>
    <dbReference type="NCBI Taxonomy" id="240449"/>
    <lineage>
        <taxon>Eukaryota</taxon>
        <taxon>Viridiplantae</taxon>
        <taxon>Streptophyta</taxon>
        <taxon>Embryophyta</taxon>
        <taxon>Tracheophyta</taxon>
        <taxon>Spermatophyta</taxon>
        <taxon>Magnoliopsida</taxon>
        <taxon>Liliopsida</taxon>
        <taxon>Poales</taxon>
        <taxon>Poaceae</taxon>
        <taxon>PACMAD clade</taxon>
        <taxon>Panicoideae</taxon>
        <taxon>Panicodae</taxon>
        <taxon>Paniceae</taxon>
        <taxon>Melinidinae</taxon>
        <taxon>Urochloa</taxon>
    </lineage>
</organism>
<accession>A0ABC9AAQ3</accession>
<proteinExistence type="predicted"/>
<dbReference type="EMBL" id="OZ075130">
    <property type="protein sequence ID" value="CAL4974353.1"/>
    <property type="molecule type" value="Genomic_DNA"/>
</dbReference>
<dbReference type="Pfam" id="PF13966">
    <property type="entry name" value="zf-RVT"/>
    <property type="match status" value="1"/>
</dbReference>
<keyword evidence="3" id="KW-1185">Reference proteome</keyword>
<evidence type="ECO:0000259" key="1">
    <source>
        <dbReference type="Pfam" id="PF13966"/>
    </source>
</evidence>
<protein>
    <recommendedName>
        <fullName evidence="1">Reverse transcriptase zinc-binding domain-containing protein</fullName>
    </recommendedName>
</protein>
<dbReference type="PANTHER" id="PTHR33116">
    <property type="entry name" value="REVERSE TRANSCRIPTASE ZINC-BINDING DOMAIN-CONTAINING PROTEIN-RELATED-RELATED"/>
    <property type="match status" value="1"/>
</dbReference>
<dbReference type="PANTHER" id="PTHR33116:SF78">
    <property type="entry name" value="OS12G0587133 PROTEIN"/>
    <property type="match status" value="1"/>
</dbReference>